<keyword evidence="5" id="KW-1185">Reference proteome</keyword>
<evidence type="ECO:0000313" key="5">
    <source>
        <dbReference type="Proteomes" id="UP000663792"/>
    </source>
</evidence>
<dbReference type="Proteomes" id="UP000663792">
    <property type="component" value="Unassembled WGS sequence"/>
</dbReference>
<dbReference type="NCBIfam" id="TIGR03943">
    <property type="entry name" value="TIGR03943 family putative permease subunit"/>
    <property type="match status" value="1"/>
</dbReference>
<feature type="transmembrane region" description="Helical" evidence="2">
    <location>
        <begin position="111"/>
        <end position="130"/>
    </location>
</feature>
<accession>A0A939C1G6</accession>
<protein>
    <submittedName>
        <fullName evidence="4">TIGR03943 family protein</fullName>
    </submittedName>
</protein>
<dbReference type="AlphaFoldDB" id="A0A939C1G6"/>
<gene>
    <name evidence="4" type="ORF">JL106_07560</name>
</gene>
<evidence type="ECO:0000256" key="1">
    <source>
        <dbReference type="SAM" id="MobiDB-lite"/>
    </source>
</evidence>
<feature type="region of interest" description="Disordered" evidence="1">
    <location>
        <begin position="169"/>
        <end position="196"/>
    </location>
</feature>
<dbReference type="PANTHER" id="PTHR40047:SF1">
    <property type="entry name" value="UPF0703 PROTEIN YCGQ"/>
    <property type="match status" value="1"/>
</dbReference>
<feature type="compositionally biased region" description="Basic and acidic residues" evidence="1">
    <location>
        <begin position="68"/>
        <end position="90"/>
    </location>
</feature>
<keyword evidence="2" id="KW-0812">Transmembrane</keyword>
<dbReference type="InterPro" id="IPR052955">
    <property type="entry name" value="UPF0703_membrane_permease"/>
</dbReference>
<keyword evidence="2" id="KW-0472">Membrane</keyword>
<dbReference type="InterPro" id="IPR048447">
    <property type="entry name" value="DUF1980_C"/>
</dbReference>
<evidence type="ECO:0000259" key="3">
    <source>
        <dbReference type="Pfam" id="PF21537"/>
    </source>
</evidence>
<evidence type="ECO:0000256" key="2">
    <source>
        <dbReference type="SAM" id="Phobius"/>
    </source>
</evidence>
<feature type="transmembrane region" description="Helical" evidence="2">
    <location>
        <begin position="34"/>
        <end position="57"/>
    </location>
</feature>
<dbReference type="PANTHER" id="PTHR40047">
    <property type="entry name" value="UPF0703 PROTEIN YCGQ"/>
    <property type="match status" value="1"/>
</dbReference>
<organism evidence="4 5">
    <name type="scientific">Nakamurella leprariae</name>
    <dbReference type="NCBI Taxonomy" id="2803911"/>
    <lineage>
        <taxon>Bacteria</taxon>
        <taxon>Bacillati</taxon>
        <taxon>Actinomycetota</taxon>
        <taxon>Actinomycetes</taxon>
        <taxon>Nakamurellales</taxon>
        <taxon>Nakamurellaceae</taxon>
        <taxon>Nakamurella</taxon>
    </lineage>
</organism>
<dbReference type="Pfam" id="PF21537">
    <property type="entry name" value="DUF1980_C"/>
    <property type="match status" value="1"/>
</dbReference>
<proteinExistence type="predicted"/>
<sequence>MNRLTQSIITVLLGGLLLAITVSGRFTAYVKPGFAPLLIIGGSALVAVGLISLVLAVRADLRAERSQRVGAEHGHDDGAPDHAAPDHVAPDDAAQGVGPDAHGHDHDSSRAPWLIVVPVLVLLLVAPPALGADSITRTAQSQAVAGYSLVGGGQETGSVADRQNLGGAAARAAGGDTPTGEGAASTFPPLPDGSDPPLTMRDTVLRALYDPGHSLADHPVTVTGFVAPAGDGFDGGWSIARMVISCCAADATPVQLHVDGDAPLPSDTWVEAVITAVPGTGNADNFYVPTVQVHALRTVAQPADPYEH</sequence>
<keyword evidence="2" id="KW-1133">Transmembrane helix</keyword>
<comment type="caution">
    <text evidence="4">The sequence shown here is derived from an EMBL/GenBank/DDBJ whole genome shotgun (WGS) entry which is preliminary data.</text>
</comment>
<dbReference type="EMBL" id="JAERWK010000010">
    <property type="protein sequence ID" value="MBM9467139.1"/>
    <property type="molecule type" value="Genomic_DNA"/>
</dbReference>
<feature type="region of interest" description="Disordered" evidence="1">
    <location>
        <begin position="68"/>
        <end position="107"/>
    </location>
</feature>
<dbReference type="InterPro" id="IPR015402">
    <property type="entry name" value="DUF1980"/>
</dbReference>
<name>A0A939C1G6_9ACTN</name>
<reference evidence="4" key="1">
    <citation type="submission" date="2021-01" db="EMBL/GenBank/DDBJ databases">
        <title>YIM 132084 draft genome.</title>
        <authorList>
            <person name="An D."/>
        </authorList>
    </citation>
    <scope>NUCLEOTIDE SEQUENCE</scope>
    <source>
        <strain evidence="4">YIM 132084</strain>
    </source>
</reference>
<feature type="domain" description="DUF1980" evidence="3">
    <location>
        <begin position="204"/>
        <end position="306"/>
    </location>
</feature>
<dbReference type="RefSeq" id="WP_205260105.1">
    <property type="nucleotide sequence ID" value="NZ_JAERWK010000010.1"/>
</dbReference>
<evidence type="ECO:0000313" key="4">
    <source>
        <dbReference type="EMBL" id="MBM9467139.1"/>
    </source>
</evidence>